<dbReference type="Proteomes" id="UP000886058">
    <property type="component" value="Unassembled WGS sequence"/>
</dbReference>
<reference evidence="1" key="1">
    <citation type="journal article" date="2020" name="mSystems">
        <title>Genome- and Community-Level Interaction Insights into Carbon Utilization and Element Cycling Functions of Hydrothermarchaeota in Hydrothermal Sediment.</title>
        <authorList>
            <person name="Zhou Z."/>
            <person name="Liu Y."/>
            <person name="Xu W."/>
            <person name="Pan J."/>
            <person name="Luo Z.H."/>
            <person name="Li M."/>
        </authorList>
    </citation>
    <scope>NUCLEOTIDE SEQUENCE [LARGE SCALE GENOMIC DNA]</scope>
    <source>
        <strain evidence="1">HyVt-633</strain>
    </source>
</reference>
<sequence>MEMDATGKSKGQWVFHGTFDRTVDYLSDHARILEFNPFCHKVEPLDHDEAYRWHFRVTDPQNNPFDVIFNIQQETELLLELPEELGAMNPDKLTDEMIEQYTIGRKISWRHLPASETVAMPEKYLFEGKATADMLILPLQGERTKVDFDLRIDVQFILYPAFRIIPEQIIRTMTNAGMSLVMQTATNKMFQSFSGDFGTIRRL</sequence>
<dbReference type="AlphaFoldDB" id="A0A7C5HKK0"/>
<gene>
    <name evidence="1" type="ORF">ENL07_10085</name>
</gene>
<name>A0A7C5HKK0_9CHLB</name>
<organism evidence="1">
    <name type="scientific">Chlorobaculum parvum</name>
    <dbReference type="NCBI Taxonomy" id="274539"/>
    <lineage>
        <taxon>Bacteria</taxon>
        <taxon>Pseudomonadati</taxon>
        <taxon>Chlorobiota</taxon>
        <taxon>Chlorobiia</taxon>
        <taxon>Chlorobiales</taxon>
        <taxon>Chlorobiaceae</taxon>
        <taxon>Chlorobaculum</taxon>
    </lineage>
</organism>
<comment type="caution">
    <text evidence="1">The sequence shown here is derived from an EMBL/GenBank/DDBJ whole genome shotgun (WGS) entry which is preliminary data.</text>
</comment>
<protein>
    <submittedName>
        <fullName evidence="1">DUF1997 domain-containing protein</fullName>
    </submittedName>
</protein>
<proteinExistence type="predicted"/>
<dbReference type="EMBL" id="DRSQ01000218">
    <property type="protein sequence ID" value="HHE32944.1"/>
    <property type="molecule type" value="Genomic_DNA"/>
</dbReference>
<accession>A0A7C5HKK0</accession>
<evidence type="ECO:0000313" key="1">
    <source>
        <dbReference type="EMBL" id="HHE32944.1"/>
    </source>
</evidence>